<proteinExistence type="inferred from homology"/>
<dbReference type="STRING" id="371602.SAMN04487984_0779"/>
<evidence type="ECO:0000256" key="7">
    <source>
        <dbReference type="ARBA" id="ARBA00022833"/>
    </source>
</evidence>
<feature type="domain" description="Methionyl/Valyl/Leucyl/Isoleucyl-tRNA synthetase anticodon-binding" evidence="16">
    <location>
        <begin position="677"/>
        <end position="829"/>
    </location>
</feature>
<dbReference type="PRINTS" id="PR00984">
    <property type="entry name" value="TRNASYNTHILE"/>
</dbReference>
<dbReference type="PROSITE" id="PS00178">
    <property type="entry name" value="AA_TRNA_LIGASE_I"/>
    <property type="match status" value="1"/>
</dbReference>
<dbReference type="InterPro" id="IPR009008">
    <property type="entry name" value="Val/Leu/Ile-tRNA-synth_edit"/>
</dbReference>
<comment type="catalytic activity">
    <reaction evidence="12 13">
        <text>tRNA(Ile) + L-isoleucine + ATP = L-isoleucyl-tRNA(Ile) + AMP + diphosphate</text>
        <dbReference type="Rhea" id="RHEA:11060"/>
        <dbReference type="Rhea" id="RHEA-COMP:9666"/>
        <dbReference type="Rhea" id="RHEA-COMP:9695"/>
        <dbReference type="ChEBI" id="CHEBI:30616"/>
        <dbReference type="ChEBI" id="CHEBI:33019"/>
        <dbReference type="ChEBI" id="CHEBI:58045"/>
        <dbReference type="ChEBI" id="CHEBI:78442"/>
        <dbReference type="ChEBI" id="CHEBI:78528"/>
        <dbReference type="ChEBI" id="CHEBI:456215"/>
        <dbReference type="EC" id="6.1.1.5"/>
    </reaction>
</comment>
<dbReference type="GO" id="GO:0005524">
    <property type="term" value="F:ATP binding"/>
    <property type="evidence" value="ECO:0007669"/>
    <property type="project" value="UniProtKB-UniRule"/>
</dbReference>
<dbReference type="SUPFAM" id="SSF47323">
    <property type="entry name" value="Anticodon-binding domain of a subclass of class I aminoacyl-tRNA synthetases"/>
    <property type="match status" value="1"/>
</dbReference>
<dbReference type="CDD" id="cd07960">
    <property type="entry name" value="Anticodon_Ia_Ile_BEm"/>
    <property type="match status" value="1"/>
</dbReference>
<feature type="domain" description="Aminoacyl-tRNA synthetase class Ia" evidence="14">
    <location>
        <begin position="27"/>
        <end position="632"/>
    </location>
</feature>
<keyword evidence="5 13" id="KW-0436">Ligase</keyword>
<feature type="binding site" evidence="13">
    <location>
        <position position="910"/>
    </location>
    <ligand>
        <name>Zn(2+)</name>
        <dbReference type="ChEBI" id="CHEBI:29105"/>
    </ligand>
</feature>
<keyword evidence="9 13" id="KW-0648">Protein biosynthesis</keyword>
<dbReference type="InterPro" id="IPR009080">
    <property type="entry name" value="tRNAsynth_Ia_anticodon-bd"/>
</dbReference>
<dbReference type="Gene3D" id="3.40.50.620">
    <property type="entry name" value="HUPs"/>
    <property type="match status" value="2"/>
</dbReference>
<dbReference type="InterPro" id="IPR023585">
    <property type="entry name" value="Ile-tRNA-ligase_type1"/>
</dbReference>
<keyword evidence="8 13" id="KW-0067">ATP-binding</keyword>
<comment type="similarity">
    <text evidence="2 13">Belongs to the class-I aminoacyl-tRNA synthetase family. IleS type 1 subfamily.</text>
</comment>
<evidence type="ECO:0000256" key="12">
    <source>
        <dbReference type="ARBA" id="ARBA00048359"/>
    </source>
</evidence>
<dbReference type="Proteomes" id="UP000243884">
    <property type="component" value="Unassembled WGS sequence"/>
</dbReference>
<dbReference type="InterPro" id="IPR014729">
    <property type="entry name" value="Rossmann-like_a/b/a_fold"/>
</dbReference>
<dbReference type="EC" id="6.1.1.5" evidence="13"/>
<dbReference type="InterPro" id="IPR002301">
    <property type="entry name" value="Ile-tRNA-ligase"/>
</dbReference>
<dbReference type="OrthoDB" id="9810365at2"/>
<dbReference type="GO" id="GO:0004822">
    <property type="term" value="F:isoleucine-tRNA ligase activity"/>
    <property type="evidence" value="ECO:0007669"/>
    <property type="project" value="UniProtKB-UniRule"/>
</dbReference>
<evidence type="ECO:0000256" key="4">
    <source>
        <dbReference type="ARBA" id="ARBA00022490"/>
    </source>
</evidence>
<feature type="domain" description="Zinc finger FPG/IleRS-type" evidence="15">
    <location>
        <begin position="884"/>
        <end position="912"/>
    </location>
</feature>
<feature type="short sequence motif" description="'HIGH' region" evidence="13">
    <location>
        <begin position="57"/>
        <end position="67"/>
    </location>
</feature>
<dbReference type="InterPro" id="IPR033708">
    <property type="entry name" value="Anticodon_Ile_BEm"/>
</dbReference>
<evidence type="ECO:0000259" key="14">
    <source>
        <dbReference type="Pfam" id="PF00133"/>
    </source>
</evidence>
<evidence type="ECO:0000256" key="13">
    <source>
        <dbReference type="HAMAP-Rule" id="MF_02002"/>
    </source>
</evidence>
<dbReference type="EMBL" id="FWXK01000003">
    <property type="protein sequence ID" value="SMC36827.1"/>
    <property type="molecule type" value="Genomic_DNA"/>
</dbReference>
<dbReference type="InterPro" id="IPR010663">
    <property type="entry name" value="Znf_FPG/IleRS"/>
</dbReference>
<dbReference type="InterPro" id="IPR050081">
    <property type="entry name" value="Ile-tRNA_ligase"/>
</dbReference>
<dbReference type="Gene3D" id="3.90.740.10">
    <property type="entry name" value="Valyl/Leucyl/Isoleucyl-tRNA synthetase, editing domain"/>
    <property type="match status" value="1"/>
</dbReference>
<evidence type="ECO:0000256" key="10">
    <source>
        <dbReference type="ARBA" id="ARBA00023146"/>
    </source>
</evidence>
<dbReference type="InterPro" id="IPR001412">
    <property type="entry name" value="aa-tRNA-synth_I_CS"/>
</dbReference>
<evidence type="ECO:0000256" key="5">
    <source>
        <dbReference type="ARBA" id="ARBA00022598"/>
    </source>
</evidence>
<dbReference type="InterPro" id="IPR002300">
    <property type="entry name" value="aa-tRNA-synth_Ia"/>
</dbReference>
<feature type="binding site" evidence="13">
    <location>
        <position position="890"/>
    </location>
    <ligand>
        <name>Zn(2+)</name>
        <dbReference type="ChEBI" id="CHEBI:29105"/>
    </ligand>
</feature>
<dbReference type="PANTHER" id="PTHR42765">
    <property type="entry name" value="SOLEUCYL-TRNA SYNTHETASE"/>
    <property type="match status" value="1"/>
</dbReference>
<dbReference type="FunFam" id="1.10.730.20:FF:000001">
    <property type="entry name" value="Isoleucine--tRNA ligase"/>
    <property type="match status" value="1"/>
</dbReference>
<evidence type="ECO:0000256" key="11">
    <source>
        <dbReference type="ARBA" id="ARBA00025217"/>
    </source>
</evidence>
<accession>A0A1W1YKW8</accession>
<dbReference type="HAMAP" id="MF_02002">
    <property type="entry name" value="Ile_tRNA_synth_type1"/>
    <property type="match status" value="1"/>
</dbReference>
<sequence length="928" mass="106641">MKMKDTLNLGKTKFPMRGKLATKEVERQKEWEDQHVYERRQELNKDKTPFILHDGPPYANGNIHIGHAMNKITKDIIIRAKSMSGFRAPYIPGWDTHGLPIEQSLTNEGVNRKELSLSEFRKLCEEYAWKQVNQQREDFKRLGVAGDWDHPYVTLDPVFEAQQIRLFGEMFNKGLIFKGLKPVYWSPSSESTLAEAEIEYKDVESYSIYITFSVRDGKGKLPDDAKFIIWTTTPWTLPANTAIAVHPDFEYQLVTVNDNHYVIAAERLETLKAEFGWEDVEVEKTFTGRELEYMTANHPFYDRESLVILGEHVTLDSGTGLVHTAGGHGEDDYYAVKAYDLPILSPVDGEGKFTDEAPGLEGIFYEDANEKVVGWLEDEGVLLKSSKFVHSYPHDWRTKKPVIFRATPQWFCSVDKIKADTLNTIENDIEWIHPSGEPRIYNMIKGRGDWVISRQRVWGVPLPIFYAEDGTAICTPETIEHVAKLFEEYGSNVWFEREAKDLLPEGFTHPNSPNGQFTKEKDIMDVWFDSGSSHHGVLRTREELSFPADLYLEGSDQYRGWFNSSLLTSIAVNDQAPYKAVLSQGFVNDGEGRKMSKSIGNTISPNDVTNTRGADILRLWVTSVDSFYDVRISDDILGQVAESYRRIRNTIRFMLGNIADFEPTEHEVAYEDLDPIDQFMLNQLNEVVKSVRHAYDTYDFMTINHDILNFLTLQMSNFYMDYSKDVTYIERQNDPKRRNMQTVMYEVVKKLTILLTPIIPHTTEEIWSYLKEDADYVQLTEFPEVENYANTDELNKVWVPFLEFRNNVNKSLEKARDEKVIGKSLEAKLHLYLNDEYQTLMSEVGNQLATYLIVSQVELHSLADAPAEADNYENYAIEVDHADGDVCERCRAYRVDVGSNEKAPHLCARCADIVVNDFPELLTEESDA</sequence>
<comment type="cofactor">
    <cofactor evidence="13">
        <name>Zn(2+)</name>
        <dbReference type="ChEBI" id="CHEBI:29105"/>
    </cofactor>
    <text evidence="13">Binds 1 zinc ion per subunit.</text>
</comment>
<dbReference type="Pfam" id="PF00133">
    <property type="entry name" value="tRNA-synt_1"/>
    <property type="match status" value="1"/>
</dbReference>
<comment type="function">
    <text evidence="11 13">Catalyzes the attachment of isoleucine to tRNA(Ile). As IleRS can inadvertently accommodate and process structurally similar amino acids such as valine, to avoid such errors it has two additional distinct tRNA(Ile)-dependent editing activities. One activity is designated as 'pretransfer' editing and involves the hydrolysis of activated Val-AMP. The other activity is designated 'posttransfer' editing and involves deacylation of mischarged Val-tRNA(Ile).</text>
</comment>
<dbReference type="SUPFAM" id="SSF52374">
    <property type="entry name" value="Nucleotidylyl transferase"/>
    <property type="match status" value="1"/>
</dbReference>
<evidence type="ECO:0000256" key="6">
    <source>
        <dbReference type="ARBA" id="ARBA00022741"/>
    </source>
</evidence>
<evidence type="ECO:0000313" key="18">
    <source>
        <dbReference type="Proteomes" id="UP000243884"/>
    </source>
</evidence>
<evidence type="ECO:0000256" key="1">
    <source>
        <dbReference type="ARBA" id="ARBA00004496"/>
    </source>
</evidence>
<comment type="domain">
    <text evidence="13">IleRS has two distinct active sites: one for aminoacylation and one for editing. The misactivated valine is translocated from the active site to the editing site, which sterically excludes the correctly activated isoleucine. The single editing site contains two valyl binding pockets, one specific for each substrate (Val-AMP or Val-tRNA(Ile)).</text>
</comment>
<keyword evidence="13" id="KW-0479">Metal-binding</keyword>
<evidence type="ECO:0000259" key="15">
    <source>
        <dbReference type="Pfam" id="PF06827"/>
    </source>
</evidence>
<feature type="binding site" evidence="13">
    <location>
        <position position="907"/>
    </location>
    <ligand>
        <name>Zn(2+)</name>
        <dbReference type="ChEBI" id="CHEBI:29105"/>
    </ligand>
</feature>
<keyword evidence="10 13" id="KW-0030">Aminoacyl-tRNA synthetase</keyword>
<protein>
    <recommendedName>
        <fullName evidence="13">Isoleucine--tRNA ligase</fullName>
        <ecNumber evidence="13">6.1.1.5</ecNumber>
    </recommendedName>
    <alternativeName>
        <fullName evidence="13">Isoleucyl-tRNA synthetase</fullName>
        <shortName evidence="13">IleRS</shortName>
    </alternativeName>
</protein>
<dbReference type="Pfam" id="PF08264">
    <property type="entry name" value="Anticodon_1"/>
    <property type="match status" value="1"/>
</dbReference>
<dbReference type="AlphaFoldDB" id="A0A1W1YKW8"/>
<dbReference type="GO" id="GO:0005829">
    <property type="term" value="C:cytosol"/>
    <property type="evidence" value="ECO:0007669"/>
    <property type="project" value="TreeGrafter"/>
</dbReference>
<keyword evidence="6 13" id="KW-0547">Nucleotide-binding</keyword>
<name>A0A1W1YKW8_9LACT</name>
<dbReference type="InterPro" id="IPR013155">
    <property type="entry name" value="M/V/L/I-tRNA-synth_anticd-bd"/>
</dbReference>
<evidence type="ECO:0000256" key="9">
    <source>
        <dbReference type="ARBA" id="ARBA00022917"/>
    </source>
</evidence>
<dbReference type="GO" id="GO:0002161">
    <property type="term" value="F:aminoacyl-tRNA deacylase activity"/>
    <property type="evidence" value="ECO:0007669"/>
    <property type="project" value="InterPro"/>
</dbReference>
<dbReference type="GO" id="GO:0000049">
    <property type="term" value="F:tRNA binding"/>
    <property type="evidence" value="ECO:0007669"/>
    <property type="project" value="InterPro"/>
</dbReference>
<dbReference type="FunFam" id="1.10.10.830:FF:000001">
    <property type="entry name" value="Isoleucine--tRNA ligase"/>
    <property type="match status" value="1"/>
</dbReference>
<comment type="subcellular location">
    <subcellularLocation>
        <location evidence="1 13">Cytoplasm</location>
    </subcellularLocation>
</comment>
<gene>
    <name evidence="13" type="primary">ileS</name>
    <name evidence="17" type="ORF">SAMN04487984_0779</name>
</gene>
<dbReference type="GO" id="GO:0008270">
    <property type="term" value="F:zinc ion binding"/>
    <property type="evidence" value="ECO:0007669"/>
    <property type="project" value="UniProtKB-UniRule"/>
</dbReference>
<dbReference type="CDD" id="cd00818">
    <property type="entry name" value="IleRS_core"/>
    <property type="match status" value="1"/>
</dbReference>
<feature type="binding site" evidence="13">
    <location>
        <position position="553"/>
    </location>
    <ligand>
        <name>L-isoleucyl-5'-AMP</name>
        <dbReference type="ChEBI" id="CHEBI:178002"/>
    </ligand>
</feature>
<feature type="binding site" evidence="13">
    <location>
        <position position="597"/>
    </location>
    <ligand>
        <name>ATP</name>
        <dbReference type="ChEBI" id="CHEBI:30616"/>
    </ligand>
</feature>
<evidence type="ECO:0000313" key="17">
    <source>
        <dbReference type="EMBL" id="SMC36827.1"/>
    </source>
</evidence>
<keyword evidence="4 13" id="KW-0963">Cytoplasm</keyword>
<dbReference type="RefSeq" id="WP_084098786.1">
    <property type="nucleotide sequence ID" value="NZ_FWXK01000003.1"/>
</dbReference>
<dbReference type="NCBIfam" id="TIGR00392">
    <property type="entry name" value="ileS"/>
    <property type="match status" value="1"/>
</dbReference>
<dbReference type="GO" id="GO:0006428">
    <property type="term" value="P:isoleucyl-tRNA aminoacylation"/>
    <property type="evidence" value="ECO:0007669"/>
    <property type="project" value="UniProtKB-UniRule"/>
</dbReference>
<evidence type="ECO:0000256" key="8">
    <source>
        <dbReference type="ARBA" id="ARBA00022840"/>
    </source>
</evidence>
<dbReference type="Gene3D" id="1.10.10.830">
    <property type="entry name" value="Ile-tRNA synthetase CP2 domain-like"/>
    <property type="match status" value="1"/>
</dbReference>
<evidence type="ECO:0000259" key="16">
    <source>
        <dbReference type="Pfam" id="PF08264"/>
    </source>
</evidence>
<feature type="binding site" evidence="13">
    <location>
        <position position="887"/>
    </location>
    <ligand>
        <name>Zn(2+)</name>
        <dbReference type="ChEBI" id="CHEBI:29105"/>
    </ligand>
</feature>
<dbReference type="SUPFAM" id="SSF50677">
    <property type="entry name" value="ValRS/IleRS/LeuRS editing domain"/>
    <property type="match status" value="1"/>
</dbReference>
<organism evidence="17 18">
    <name type="scientific">Aerococcus suis</name>
    <dbReference type="NCBI Taxonomy" id="371602"/>
    <lineage>
        <taxon>Bacteria</taxon>
        <taxon>Bacillati</taxon>
        <taxon>Bacillota</taxon>
        <taxon>Bacilli</taxon>
        <taxon>Lactobacillales</taxon>
        <taxon>Aerococcaceae</taxon>
        <taxon>Aerococcus</taxon>
    </lineage>
</organism>
<reference evidence="18" key="1">
    <citation type="submission" date="2017-04" db="EMBL/GenBank/DDBJ databases">
        <authorList>
            <person name="Varghese N."/>
            <person name="Submissions S."/>
        </authorList>
    </citation>
    <scope>NUCLEOTIDE SEQUENCE [LARGE SCALE GENOMIC DNA]</scope>
    <source>
        <strain evidence="18">DSM 21500</strain>
    </source>
</reference>
<dbReference type="PANTHER" id="PTHR42765:SF1">
    <property type="entry name" value="ISOLEUCINE--TRNA LIGASE, MITOCHONDRIAL"/>
    <property type="match status" value="1"/>
</dbReference>
<dbReference type="FunFam" id="3.90.740.10:FF:000006">
    <property type="entry name" value="Isoleucine--tRNA ligase"/>
    <property type="match status" value="1"/>
</dbReference>
<comment type="subunit">
    <text evidence="3 13">Monomer.</text>
</comment>
<dbReference type="Pfam" id="PF06827">
    <property type="entry name" value="zf-FPG_IleRS"/>
    <property type="match status" value="1"/>
</dbReference>
<dbReference type="FunFam" id="3.40.50.620:FF:000152">
    <property type="entry name" value="Isoleucine--tRNA ligase"/>
    <property type="match status" value="1"/>
</dbReference>
<feature type="short sequence motif" description="'KMSKS' region" evidence="13">
    <location>
        <begin position="594"/>
        <end position="598"/>
    </location>
</feature>
<keyword evidence="7 13" id="KW-0862">Zinc</keyword>
<dbReference type="Gene3D" id="1.10.730.20">
    <property type="match status" value="1"/>
</dbReference>
<evidence type="ECO:0000256" key="3">
    <source>
        <dbReference type="ARBA" id="ARBA00011245"/>
    </source>
</evidence>
<keyword evidence="18" id="KW-1185">Reference proteome</keyword>
<evidence type="ECO:0000256" key="2">
    <source>
        <dbReference type="ARBA" id="ARBA00006887"/>
    </source>
</evidence>